<dbReference type="AlphaFoldDB" id="H8KWY1"/>
<dbReference type="KEGG" id="scn:Solca_3300"/>
<keyword evidence="3" id="KW-1185">Reference proteome</keyword>
<dbReference type="STRING" id="929556.Solca_3300"/>
<evidence type="ECO:0000313" key="3">
    <source>
        <dbReference type="Proteomes" id="UP000007590"/>
    </source>
</evidence>
<sequence length="143" mass="15053">MFKKDKNQHEEETAYGSINLIGAGTTIVGDVESKGDIRIDGVVKGNINSSAKVVIGNTGSVEGSIVCTNADISGALQGDIRISELLFLKASARIHGDIYTNKMVVESGAIFTGKCNMGTVIKQPTKIDDHAKTNGRQAESVTA</sequence>
<dbReference type="OrthoDB" id="5432602at2"/>
<dbReference type="Proteomes" id="UP000007590">
    <property type="component" value="Chromosome"/>
</dbReference>
<reference evidence="2" key="1">
    <citation type="submission" date="2012-02" db="EMBL/GenBank/DDBJ databases">
        <title>The complete genome of Solitalea canadensis DSM 3403.</title>
        <authorList>
            <consortium name="US DOE Joint Genome Institute (JGI-PGF)"/>
            <person name="Lucas S."/>
            <person name="Copeland A."/>
            <person name="Lapidus A."/>
            <person name="Glavina del Rio T."/>
            <person name="Dalin E."/>
            <person name="Tice H."/>
            <person name="Bruce D."/>
            <person name="Goodwin L."/>
            <person name="Pitluck S."/>
            <person name="Peters L."/>
            <person name="Ovchinnikova G."/>
            <person name="Lu M."/>
            <person name="Kyrpides N."/>
            <person name="Mavromatis K."/>
            <person name="Ivanova N."/>
            <person name="Brettin T."/>
            <person name="Detter J.C."/>
            <person name="Han C."/>
            <person name="Larimer F."/>
            <person name="Land M."/>
            <person name="Hauser L."/>
            <person name="Markowitz V."/>
            <person name="Cheng J.-F."/>
            <person name="Hugenholtz P."/>
            <person name="Woyke T."/>
            <person name="Wu D."/>
            <person name="Spring S."/>
            <person name="Schroeder M."/>
            <person name="Kopitz M."/>
            <person name="Brambilla E."/>
            <person name="Klenk H.-P."/>
            <person name="Eisen J.A."/>
        </authorList>
    </citation>
    <scope>NUCLEOTIDE SEQUENCE</scope>
    <source>
        <strain evidence="2">DSM 3403</strain>
    </source>
</reference>
<protein>
    <submittedName>
        <fullName evidence="2">Integral membrane protein CcmA involved in cell shape determination</fullName>
    </submittedName>
</protein>
<dbReference type="EMBL" id="CP003349">
    <property type="protein sequence ID" value="AFD08310.1"/>
    <property type="molecule type" value="Genomic_DNA"/>
</dbReference>
<gene>
    <name evidence="2" type="ordered locus">Solca_3300</name>
</gene>
<evidence type="ECO:0000313" key="2">
    <source>
        <dbReference type="EMBL" id="AFD08310.1"/>
    </source>
</evidence>
<accession>H8KWY1</accession>
<dbReference type="RefSeq" id="WP_014681533.1">
    <property type="nucleotide sequence ID" value="NC_017770.1"/>
</dbReference>
<organism evidence="2 3">
    <name type="scientific">Solitalea canadensis (strain ATCC 29591 / DSM 3403 / JCM 21819 / LMG 8368 / NBRC 15130 / NCIMB 12057 / USAM 9D)</name>
    <name type="common">Flexibacter canadensis</name>
    <dbReference type="NCBI Taxonomy" id="929556"/>
    <lineage>
        <taxon>Bacteria</taxon>
        <taxon>Pseudomonadati</taxon>
        <taxon>Bacteroidota</taxon>
        <taxon>Sphingobacteriia</taxon>
        <taxon>Sphingobacteriales</taxon>
        <taxon>Sphingobacteriaceae</taxon>
        <taxon>Solitalea</taxon>
    </lineage>
</organism>
<dbReference type="PANTHER" id="PTHR35024">
    <property type="entry name" value="HYPOTHETICAL CYTOSOLIC PROTEIN"/>
    <property type="match status" value="1"/>
</dbReference>
<dbReference type="Pfam" id="PF04519">
    <property type="entry name" value="Bactofilin"/>
    <property type="match status" value="1"/>
</dbReference>
<name>H8KWY1_SOLCM</name>
<dbReference type="InterPro" id="IPR007607">
    <property type="entry name" value="BacA/B"/>
</dbReference>
<dbReference type="HOGENOM" id="CLU_072799_6_1_10"/>
<evidence type="ECO:0000256" key="1">
    <source>
        <dbReference type="ARBA" id="ARBA00044755"/>
    </source>
</evidence>
<dbReference type="PANTHER" id="PTHR35024:SF4">
    <property type="entry name" value="POLYMER-FORMING CYTOSKELETAL PROTEIN"/>
    <property type="match status" value="1"/>
</dbReference>
<dbReference type="eggNOG" id="COG1664">
    <property type="taxonomic scope" value="Bacteria"/>
</dbReference>
<proteinExistence type="inferred from homology"/>
<comment type="similarity">
    <text evidence="1">Belongs to the bactofilin family.</text>
</comment>